<dbReference type="AlphaFoldDB" id="A0A2H3GYH1"/>
<protein>
    <recommendedName>
        <fullName evidence="4">C2H2-type domain-containing protein</fullName>
    </recommendedName>
</protein>
<comment type="caution">
    <text evidence="2">The sequence shown here is derived from an EMBL/GenBank/DDBJ whole genome shotgun (WGS) entry which is preliminary data.</text>
</comment>
<dbReference type="Proteomes" id="UP000219602">
    <property type="component" value="Chromosome 7"/>
</dbReference>
<evidence type="ECO:0000313" key="2">
    <source>
        <dbReference type="EMBL" id="PCD34940.1"/>
    </source>
</evidence>
<sequence length="216" mass="25039">MGLFNDVDIERDFPDHKVKSMVRRSEWAVQQHQGFFPGNSLPNHHQYPTQEYNTIDSYSPTYYVDEQTSANTSYSTPRPQIYGLVDLQAGLSLDSSGSEDDRSESRSEDEHATGTREVVCCGRSWKQGANYRKHYNRKHNRRLNCVFQNNCDYLGADKKDLHRHYWVSHKEYARANKIPDPSGTCKACGNYFSRKDRIPRHLSRSLSCRVKLGLKK</sequence>
<organism evidence="2 3">
    <name type="scientific">Fusarium oxysporum f. sp. radicis-cucumerinum</name>
    <dbReference type="NCBI Taxonomy" id="327505"/>
    <lineage>
        <taxon>Eukaryota</taxon>
        <taxon>Fungi</taxon>
        <taxon>Dikarya</taxon>
        <taxon>Ascomycota</taxon>
        <taxon>Pezizomycotina</taxon>
        <taxon>Sordariomycetes</taxon>
        <taxon>Hypocreomycetidae</taxon>
        <taxon>Hypocreales</taxon>
        <taxon>Nectriaceae</taxon>
        <taxon>Fusarium</taxon>
        <taxon>Fusarium oxysporum species complex</taxon>
    </lineage>
</organism>
<evidence type="ECO:0000313" key="3">
    <source>
        <dbReference type="Proteomes" id="UP000219602"/>
    </source>
</evidence>
<evidence type="ECO:0000256" key="1">
    <source>
        <dbReference type="SAM" id="MobiDB-lite"/>
    </source>
</evidence>
<gene>
    <name evidence="2" type="ORF">AU210_007531</name>
</gene>
<proteinExistence type="predicted"/>
<dbReference type="EMBL" id="MABQ02000005">
    <property type="protein sequence ID" value="PCD34940.1"/>
    <property type="molecule type" value="Genomic_DNA"/>
</dbReference>
<name>A0A2H3GYH1_FUSOX</name>
<evidence type="ECO:0008006" key="4">
    <source>
        <dbReference type="Google" id="ProtNLM"/>
    </source>
</evidence>
<feature type="compositionally biased region" description="Basic and acidic residues" evidence="1">
    <location>
        <begin position="99"/>
        <end position="112"/>
    </location>
</feature>
<feature type="region of interest" description="Disordered" evidence="1">
    <location>
        <begin position="93"/>
        <end position="112"/>
    </location>
</feature>
<reference evidence="2 3" key="2">
    <citation type="journal article" date="2017" name="Sci. Rep.">
        <title>A mobile pathogenicity chromosome in Fusarium oxysporum for infection of multiple cucurbit species.</title>
        <authorList>
            <person name="van Dam P."/>
            <person name="Fokkens L."/>
            <person name="Ayukawa Y."/>
            <person name="van der Gragt M."/>
            <person name="Ter Horst A."/>
            <person name="Brankovics B."/>
            <person name="Houterman P.M."/>
            <person name="Arie T."/>
            <person name="Rep M."/>
        </authorList>
    </citation>
    <scope>NUCLEOTIDE SEQUENCE [LARGE SCALE GENOMIC DNA]</scope>
    <source>
        <strain evidence="2 3">Forc016</strain>
    </source>
</reference>
<dbReference type="STRING" id="327505.A0A2H3GYH1"/>
<accession>A0A2H3GYH1</accession>
<reference evidence="2 3" key="1">
    <citation type="journal article" date="2016" name="Environ. Microbiol.">
        <title>Effector profiles distinguish formae speciales of Fusarium oxysporum.</title>
        <authorList>
            <person name="van Dam P."/>
            <person name="Fokkens L."/>
            <person name="Schmidt S.M."/>
            <person name="Linmans J.H."/>
            <person name="Kistler H.C."/>
            <person name="Ma L.J."/>
            <person name="Rep M."/>
        </authorList>
    </citation>
    <scope>NUCLEOTIDE SEQUENCE [LARGE SCALE GENOMIC DNA]</scope>
    <source>
        <strain evidence="2 3">Forc016</strain>
    </source>
</reference>